<organism evidence="2 3">
    <name type="scientific">Danionella cerebrum</name>
    <dbReference type="NCBI Taxonomy" id="2873325"/>
    <lineage>
        <taxon>Eukaryota</taxon>
        <taxon>Metazoa</taxon>
        <taxon>Chordata</taxon>
        <taxon>Craniata</taxon>
        <taxon>Vertebrata</taxon>
        <taxon>Euteleostomi</taxon>
        <taxon>Actinopterygii</taxon>
        <taxon>Neopterygii</taxon>
        <taxon>Teleostei</taxon>
        <taxon>Ostariophysi</taxon>
        <taxon>Cypriniformes</taxon>
        <taxon>Danionidae</taxon>
        <taxon>Danioninae</taxon>
        <taxon>Danionella</taxon>
    </lineage>
</organism>
<feature type="transmembrane region" description="Helical" evidence="1">
    <location>
        <begin position="67"/>
        <end position="90"/>
    </location>
</feature>
<keyword evidence="1" id="KW-1133">Transmembrane helix</keyword>
<evidence type="ECO:0000313" key="2">
    <source>
        <dbReference type="EMBL" id="TRY81590.1"/>
    </source>
</evidence>
<dbReference type="OrthoDB" id="9948163at2759"/>
<accession>A0A553PVA2</accession>
<gene>
    <name evidence="2" type="ORF">DNTS_012095</name>
</gene>
<evidence type="ECO:0000256" key="1">
    <source>
        <dbReference type="SAM" id="Phobius"/>
    </source>
</evidence>
<comment type="caution">
    <text evidence="2">The sequence shown here is derived from an EMBL/GenBank/DDBJ whole genome shotgun (WGS) entry which is preliminary data.</text>
</comment>
<keyword evidence="1" id="KW-0812">Transmembrane</keyword>
<keyword evidence="3" id="KW-1185">Reference proteome</keyword>
<sequence>MVKAVMDEELHALLGGSVSFNLKVTENITVTLAEWSRCPQNKVFVFSPGLGLSVLDKSYEGRLPTTLILSVGCGSGAVLLIGIAASVICCKRRRGFPVNSLLDKAVCQRNQNKSKSTSTKSDDEEQCDDIGYLEVTLP</sequence>
<keyword evidence="1" id="KW-0472">Membrane</keyword>
<reference evidence="2 3" key="1">
    <citation type="journal article" date="2019" name="Sci. Data">
        <title>Hybrid genome assembly and annotation of Danionella translucida.</title>
        <authorList>
            <person name="Kadobianskyi M."/>
            <person name="Schulze L."/>
            <person name="Schuelke M."/>
            <person name="Judkewitz B."/>
        </authorList>
    </citation>
    <scope>NUCLEOTIDE SEQUENCE [LARGE SCALE GENOMIC DNA]</scope>
    <source>
        <strain evidence="2 3">Bolton</strain>
    </source>
</reference>
<dbReference type="Proteomes" id="UP000316079">
    <property type="component" value="Unassembled WGS sequence"/>
</dbReference>
<name>A0A553PVA2_9TELE</name>
<dbReference type="AlphaFoldDB" id="A0A553PVA2"/>
<proteinExistence type="predicted"/>
<protein>
    <submittedName>
        <fullName evidence="2">Uncharacterized protein</fullName>
    </submittedName>
</protein>
<dbReference type="EMBL" id="SRMA01026617">
    <property type="protein sequence ID" value="TRY81590.1"/>
    <property type="molecule type" value="Genomic_DNA"/>
</dbReference>
<evidence type="ECO:0000313" key="3">
    <source>
        <dbReference type="Proteomes" id="UP000316079"/>
    </source>
</evidence>